<accession>A0A7R6PPJ9</accession>
<gene>
    <name evidence="1" type="ORF">TTHT_2033</name>
</gene>
<dbReference type="Proteomes" id="UP000595564">
    <property type="component" value="Chromosome"/>
</dbReference>
<reference evidence="1 2" key="1">
    <citation type="journal article" date="2012" name="Extremophiles">
        <title>Thermotomaculum hydrothermale gen. nov., sp. nov., a novel heterotrophic thermophile within the phylum Acidobacteria from a deep-sea hydrothermal vent chimney in the Southern Okinawa Trough.</title>
        <authorList>
            <person name="Izumi H."/>
            <person name="Nunoura T."/>
            <person name="Miyazaki M."/>
            <person name="Mino S."/>
            <person name="Toki T."/>
            <person name="Takai K."/>
            <person name="Sako Y."/>
            <person name="Sawabe T."/>
            <person name="Nakagawa S."/>
        </authorList>
    </citation>
    <scope>NUCLEOTIDE SEQUENCE [LARGE SCALE GENOMIC DNA]</scope>
    <source>
        <strain evidence="1 2">AC55</strain>
    </source>
</reference>
<dbReference type="RefSeq" id="WP_201327783.1">
    <property type="nucleotide sequence ID" value="NZ_AP017470.1"/>
</dbReference>
<proteinExistence type="predicted"/>
<name>A0A7R6PPJ9_9BACT</name>
<dbReference type="AlphaFoldDB" id="A0A7R6PPJ9"/>
<dbReference type="EMBL" id="AP017470">
    <property type="protein sequence ID" value="BBB33473.1"/>
    <property type="molecule type" value="Genomic_DNA"/>
</dbReference>
<keyword evidence="2" id="KW-1185">Reference proteome</keyword>
<evidence type="ECO:0000313" key="1">
    <source>
        <dbReference type="EMBL" id="BBB33473.1"/>
    </source>
</evidence>
<dbReference type="KEGG" id="thyd:TTHT_2033"/>
<evidence type="ECO:0000313" key="2">
    <source>
        <dbReference type="Proteomes" id="UP000595564"/>
    </source>
</evidence>
<protein>
    <submittedName>
        <fullName evidence="1">Uncharacterized protein</fullName>
    </submittedName>
</protein>
<organism evidence="1 2">
    <name type="scientific">Thermotomaculum hydrothermale</name>
    <dbReference type="NCBI Taxonomy" id="981385"/>
    <lineage>
        <taxon>Bacteria</taxon>
        <taxon>Pseudomonadati</taxon>
        <taxon>Acidobacteriota</taxon>
        <taxon>Holophagae</taxon>
        <taxon>Thermotomaculales</taxon>
        <taxon>Thermotomaculaceae</taxon>
        <taxon>Thermotomaculum</taxon>
    </lineage>
</organism>
<sequence>MKKILIFLILILSTNLYSVTVEQKIKAVDNLISKLKKELILLKQGKKNVNGYAMYGFNCPKRFITGDDSKDQYFSSRARIRVIKKELEVLSYLKKQYQTQLRQKQKHYRKFYAVLKELDGKDYGGRYEKIEPDGGFDYPLVLEVNFPGKKIKNIVVKNINGIKSVWDTIPNNGMWALVVTEYGEILQKRNSALKKPIPAVGKYTLYLPDNKSIFKGNTNYKITLYFTDGTKKSKEVLKRLNSGKKRLSARLLGLSKKDYGGNYERIKPDGKRDYVVKVEIKNCKLKKIKEIMIKNTSGKFSVWDTVPNNRYWALAVEKNGRLVSKRDSSVNILLKTNNETLYLYLPDNGSIKRGATHYKLFIFFADGNRLTCKIKR</sequence>